<feature type="repeat" description="ANK" evidence="3">
    <location>
        <begin position="244"/>
        <end position="276"/>
    </location>
</feature>
<evidence type="ECO:0000313" key="5">
    <source>
        <dbReference type="Proteomes" id="UP001165060"/>
    </source>
</evidence>
<dbReference type="Pfam" id="PF00023">
    <property type="entry name" value="Ank"/>
    <property type="match status" value="1"/>
</dbReference>
<dbReference type="SMART" id="SM00248">
    <property type="entry name" value="ANK"/>
    <property type="match status" value="4"/>
</dbReference>
<evidence type="ECO:0000313" key="4">
    <source>
        <dbReference type="EMBL" id="GMI37779.1"/>
    </source>
</evidence>
<dbReference type="EMBL" id="BRYB01001992">
    <property type="protein sequence ID" value="GMI37779.1"/>
    <property type="molecule type" value="Genomic_DNA"/>
</dbReference>
<keyword evidence="5" id="KW-1185">Reference proteome</keyword>
<dbReference type="InterPro" id="IPR002110">
    <property type="entry name" value="Ankyrin_rpt"/>
</dbReference>
<comment type="caution">
    <text evidence="4">The sequence shown here is derived from an EMBL/GenBank/DDBJ whole genome shotgun (WGS) entry which is preliminary data.</text>
</comment>
<proteinExistence type="predicted"/>
<evidence type="ECO:0000256" key="1">
    <source>
        <dbReference type="ARBA" id="ARBA00022737"/>
    </source>
</evidence>
<keyword evidence="1" id="KW-0677">Repeat</keyword>
<gene>
    <name evidence="4" type="ORF">TeGR_g6225</name>
</gene>
<dbReference type="Gene3D" id="1.25.40.20">
    <property type="entry name" value="Ankyrin repeat-containing domain"/>
    <property type="match status" value="3"/>
</dbReference>
<accession>A0ABQ6N219</accession>
<reference evidence="4 5" key="1">
    <citation type="journal article" date="2023" name="Commun. Biol.">
        <title>Genome analysis of Parmales, the sister group of diatoms, reveals the evolutionary specialization of diatoms from phago-mixotrophs to photoautotrophs.</title>
        <authorList>
            <person name="Ban H."/>
            <person name="Sato S."/>
            <person name="Yoshikawa S."/>
            <person name="Yamada K."/>
            <person name="Nakamura Y."/>
            <person name="Ichinomiya M."/>
            <person name="Sato N."/>
            <person name="Blanc-Mathieu R."/>
            <person name="Endo H."/>
            <person name="Kuwata A."/>
            <person name="Ogata H."/>
        </authorList>
    </citation>
    <scope>NUCLEOTIDE SEQUENCE [LARGE SCALE GENOMIC DNA]</scope>
</reference>
<protein>
    <submittedName>
        <fullName evidence="4">Uncharacterized protein</fullName>
    </submittedName>
</protein>
<feature type="non-terminal residue" evidence="4">
    <location>
        <position position="1"/>
    </location>
</feature>
<name>A0ABQ6N219_9STRA</name>
<dbReference type="PROSITE" id="PS50088">
    <property type="entry name" value="ANK_REPEAT"/>
    <property type="match status" value="3"/>
</dbReference>
<dbReference type="PANTHER" id="PTHR24173">
    <property type="entry name" value="ANKYRIN REPEAT CONTAINING"/>
    <property type="match status" value="1"/>
</dbReference>
<dbReference type="Proteomes" id="UP001165060">
    <property type="component" value="Unassembled WGS sequence"/>
</dbReference>
<sequence length="297" mass="31811">TPTPTPVLVEEPHVVLHKKEKAEFSSNFAAVAPSGTLPLSDFPKLLAKHGINLSKGDYIRLVDSVLPHAMQHLSLPPPTPSTALDEHGAQHVFCKVYAAPVFHGPRLRKAAGRADHDIVRDLVMRGCDINTADGNGHTPLHTAAFLGMKDTVKELAAISGKNGAAKLVVDAKDNSGWTPLMCAASNGHVDVVKALLDLNADARTTNKEGRNALHVACSKGMDRVVKLLLGSAAGKDCREHECERGWTPIYDASLHAHAEVLAVMLKAGARTDGRDMLGYGPDHYCAKEGLWEKVTAK</sequence>
<dbReference type="PANTHER" id="PTHR24173:SF74">
    <property type="entry name" value="ANKYRIN REPEAT DOMAIN-CONTAINING PROTEIN 16"/>
    <property type="match status" value="1"/>
</dbReference>
<dbReference type="PROSITE" id="PS50297">
    <property type="entry name" value="ANK_REP_REGION"/>
    <property type="match status" value="3"/>
</dbReference>
<evidence type="ECO:0000256" key="2">
    <source>
        <dbReference type="ARBA" id="ARBA00023043"/>
    </source>
</evidence>
<keyword evidence="2 3" id="KW-0040">ANK repeat</keyword>
<dbReference type="InterPro" id="IPR036770">
    <property type="entry name" value="Ankyrin_rpt-contain_sf"/>
</dbReference>
<feature type="repeat" description="ANK" evidence="3">
    <location>
        <begin position="208"/>
        <end position="240"/>
    </location>
</feature>
<feature type="repeat" description="ANK" evidence="3">
    <location>
        <begin position="175"/>
        <end position="207"/>
    </location>
</feature>
<dbReference type="SUPFAM" id="SSF48403">
    <property type="entry name" value="Ankyrin repeat"/>
    <property type="match status" value="1"/>
</dbReference>
<dbReference type="Pfam" id="PF12796">
    <property type="entry name" value="Ank_2"/>
    <property type="match status" value="1"/>
</dbReference>
<organism evidence="4 5">
    <name type="scientific">Tetraparma gracilis</name>
    <dbReference type="NCBI Taxonomy" id="2962635"/>
    <lineage>
        <taxon>Eukaryota</taxon>
        <taxon>Sar</taxon>
        <taxon>Stramenopiles</taxon>
        <taxon>Ochrophyta</taxon>
        <taxon>Bolidophyceae</taxon>
        <taxon>Parmales</taxon>
        <taxon>Triparmaceae</taxon>
        <taxon>Tetraparma</taxon>
    </lineage>
</organism>
<evidence type="ECO:0000256" key="3">
    <source>
        <dbReference type="PROSITE-ProRule" id="PRU00023"/>
    </source>
</evidence>